<gene>
    <name evidence="1" type="ORF">MHA02_35760</name>
</gene>
<protein>
    <submittedName>
        <fullName evidence="1">Uncharacterized protein</fullName>
    </submittedName>
</protein>
<evidence type="ECO:0000313" key="1">
    <source>
        <dbReference type="EMBL" id="GEP01189.1"/>
    </source>
</evidence>
<dbReference type="AlphaFoldDB" id="A0A512IU73"/>
<dbReference type="EMBL" id="BJZT01000039">
    <property type="protein sequence ID" value="GEP01189.1"/>
    <property type="molecule type" value="Genomic_DNA"/>
</dbReference>
<organism evidence="1 2">
    <name type="scientific">Methylobacterium haplocladii</name>
    <dbReference type="NCBI Taxonomy" id="1176176"/>
    <lineage>
        <taxon>Bacteria</taxon>
        <taxon>Pseudomonadati</taxon>
        <taxon>Pseudomonadota</taxon>
        <taxon>Alphaproteobacteria</taxon>
        <taxon>Hyphomicrobiales</taxon>
        <taxon>Methylobacteriaceae</taxon>
        <taxon>Methylobacterium</taxon>
    </lineage>
</organism>
<name>A0A512IU73_9HYPH</name>
<comment type="caution">
    <text evidence="1">The sequence shown here is derived from an EMBL/GenBank/DDBJ whole genome shotgun (WGS) entry which is preliminary data.</text>
</comment>
<accession>A0A512IU73</accession>
<evidence type="ECO:0000313" key="2">
    <source>
        <dbReference type="Proteomes" id="UP000321258"/>
    </source>
</evidence>
<proteinExistence type="predicted"/>
<sequence>MESGFPKTSCGGTLPCRRRFRVEPTVAVPVVDPGMGEGPDRAPQQSAAFRNLEREETRQDLDLVVIFRSPSVDRM</sequence>
<keyword evidence="2" id="KW-1185">Reference proteome</keyword>
<dbReference type="Proteomes" id="UP000321258">
    <property type="component" value="Unassembled WGS sequence"/>
</dbReference>
<reference evidence="1 2" key="1">
    <citation type="submission" date="2019-07" db="EMBL/GenBank/DDBJ databases">
        <title>Whole genome shotgun sequence of Methylobacterium haplocladii NBRC 107714.</title>
        <authorList>
            <person name="Hosoyama A."/>
            <person name="Uohara A."/>
            <person name="Ohji S."/>
            <person name="Ichikawa N."/>
        </authorList>
    </citation>
    <scope>NUCLEOTIDE SEQUENCE [LARGE SCALE GENOMIC DNA]</scope>
    <source>
        <strain evidence="1 2">NBRC 107714</strain>
    </source>
</reference>